<gene>
    <name evidence="1" type="ORF">QBC38DRAFT_449352</name>
</gene>
<protein>
    <submittedName>
        <fullName evidence="1">Uncharacterized protein</fullName>
    </submittedName>
</protein>
<comment type="caution">
    <text evidence="1">The sequence shown here is derived from an EMBL/GenBank/DDBJ whole genome shotgun (WGS) entry which is preliminary data.</text>
</comment>
<evidence type="ECO:0000313" key="2">
    <source>
        <dbReference type="Proteomes" id="UP001301958"/>
    </source>
</evidence>
<proteinExistence type="predicted"/>
<dbReference type="AlphaFoldDB" id="A0AAN6YM11"/>
<keyword evidence="2" id="KW-1185">Reference proteome</keyword>
<dbReference type="Proteomes" id="UP001301958">
    <property type="component" value="Unassembled WGS sequence"/>
</dbReference>
<accession>A0AAN6YM11</accession>
<organism evidence="1 2">
    <name type="scientific">Podospora fimiseda</name>
    <dbReference type="NCBI Taxonomy" id="252190"/>
    <lineage>
        <taxon>Eukaryota</taxon>
        <taxon>Fungi</taxon>
        <taxon>Dikarya</taxon>
        <taxon>Ascomycota</taxon>
        <taxon>Pezizomycotina</taxon>
        <taxon>Sordariomycetes</taxon>
        <taxon>Sordariomycetidae</taxon>
        <taxon>Sordariales</taxon>
        <taxon>Podosporaceae</taxon>
        <taxon>Podospora</taxon>
    </lineage>
</organism>
<sequence length="113" mass="13245">MPGRHNEGYNYESKPLPYQPDQYWASSLPDYEPSSWNDNKAVGWKCSRCGTKNLLDMERCTQINCPGTKSESQVINKWWVEIGDDDDNIHVPSRRMWERNGGWQGHLNENSRR</sequence>
<reference evidence="1" key="2">
    <citation type="submission" date="2023-05" db="EMBL/GenBank/DDBJ databases">
        <authorList>
            <consortium name="Lawrence Berkeley National Laboratory"/>
            <person name="Steindorff A."/>
            <person name="Hensen N."/>
            <person name="Bonometti L."/>
            <person name="Westerberg I."/>
            <person name="Brannstrom I.O."/>
            <person name="Guillou S."/>
            <person name="Cros-Aarteil S."/>
            <person name="Calhoun S."/>
            <person name="Haridas S."/>
            <person name="Kuo A."/>
            <person name="Mondo S."/>
            <person name="Pangilinan J."/>
            <person name="Riley R."/>
            <person name="Labutti K."/>
            <person name="Andreopoulos B."/>
            <person name="Lipzen A."/>
            <person name="Chen C."/>
            <person name="Yanf M."/>
            <person name="Daum C."/>
            <person name="Ng V."/>
            <person name="Clum A."/>
            <person name="Ohm R."/>
            <person name="Martin F."/>
            <person name="Silar P."/>
            <person name="Natvig D."/>
            <person name="Lalanne C."/>
            <person name="Gautier V."/>
            <person name="Ament-Velasquez S.L."/>
            <person name="Kruys A."/>
            <person name="Hutchinson M.I."/>
            <person name="Powell A.J."/>
            <person name="Barry K."/>
            <person name="Miller A.N."/>
            <person name="Grigoriev I.V."/>
            <person name="Debuchy R."/>
            <person name="Gladieux P."/>
            <person name="Thoren M.H."/>
            <person name="Johannesson H."/>
        </authorList>
    </citation>
    <scope>NUCLEOTIDE SEQUENCE</scope>
    <source>
        <strain evidence="1">CBS 990.96</strain>
    </source>
</reference>
<reference evidence="1" key="1">
    <citation type="journal article" date="2023" name="Mol. Phylogenet. Evol.">
        <title>Genome-scale phylogeny and comparative genomics of the fungal order Sordariales.</title>
        <authorList>
            <person name="Hensen N."/>
            <person name="Bonometti L."/>
            <person name="Westerberg I."/>
            <person name="Brannstrom I.O."/>
            <person name="Guillou S."/>
            <person name="Cros-Aarteil S."/>
            <person name="Calhoun S."/>
            <person name="Haridas S."/>
            <person name="Kuo A."/>
            <person name="Mondo S."/>
            <person name="Pangilinan J."/>
            <person name="Riley R."/>
            <person name="LaButti K."/>
            <person name="Andreopoulos B."/>
            <person name="Lipzen A."/>
            <person name="Chen C."/>
            <person name="Yan M."/>
            <person name="Daum C."/>
            <person name="Ng V."/>
            <person name="Clum A."/>
            <person name="Steindorff A."/>
            <person name="Ohm R.A."/>
            <person name="Martin F."/>
            <person name="Silar P."/>
            <person name="Natvig D.O."/>
            <person name="Lalanne C."/>
            <person name="Gautier V."/>
            <person name="Ament-Velasquez S.L."/>
            <person name="Kruys A."/>
            <person name="Hutchinson M.I."/>
            <person name="Powell A.J."/>
            <person name="Barry K."/>
            <person name="Miller A.N."/>
            <person name="Grigoriev I.V."/>
            <person name="Debuchy R."/>
            <person name="Gladieux P."/>
            <person name="Hiltunen Thoren M."/>
            <person name="Johannesson H."/>
        </authorList>
    </citation>
    <scope>NUCLEOTIDE SEQUENCE</scope>
    <source>
        <strain evidence="1">CBS 990.96</strain>
    </source>
</reference>
<name>A0AAN6YM11_9PEZI</name>
<evidence type="ECO:0000313" key="1">
    <source>
        <dbReference type="EMBL" id="KAK4221216.1"/>
    </source>
</evidence>
<dbReference type="EMBL" id="MU865571">
    <property type="protein sequence ID" value="KAK4221216.1"/>
    <property type="molecule type" value="Genomic_DNA"/>
</dbReference>